<feature type="domain" description="HTH marR-type" evidence="1">
    <location>
        <begin position="1"/>
        <end position="134"/>
    </location>
</feature>
<keyword evidence="3" id="KW-1185">Reference proteome</keyword>
<dbReference type="AlphaFoldDB" id="A0A1G6LSI1"/>
<organism evidence="2 3">
    <name type="scientific">Parafannyhessea umbonata</name>
    <dbReference type="NCBI Taxonomy" id="604330"/>
    <lineage>
        <taxon>Bacteria</taxon>
        <taxon>Bacillati</taxon>
        <taxon>Actinomycetota</taxon>
        <taxon>Coriobacteriia</taxon>
        <taxon>Coriobacteriales</taxon>
        <taxon>Atopobiaceae</taxon>
        <taxon>Parafannyhessea</taxon>
    </lineage>
</organism>
<accession>A0A1G6LSI1</accession>
<dbReference type="InterPro" id="IPR036390">
    <property type="entry name" value="WH_DNA-bd_sf"/>
</dbReference>
<dbReference type="Pfam" id="PF01047">
    <property type="entry name" value="MarR"/>
    <property type="match status" value="1"/>
</dbReference>
<dbReference type="SMART" id="SM00347">
    <property type="entry name" value="HTH_MARR"/>
    <property type="match status" value="1"/>
</dbReference>
<evidence type="ECO:0000259" key="1">
    <source>
        <dbReference type="PROSITE" id="PS50995"/>
    </source>
</evidence>
<dbReference type="EMBL" id="FMZL01000016">
    <property type="protein sequence ID" value="SDC46203.1"/>
    <property type="molecule type" value="Genomic_DNA"/>
</dbReference>
<dbReference type="GO" id="GO:0006950">
    <property type="term" value="P:response to stress"/>
    <property type="evidence" value="ECO:0007669"/>
    <property type="project" value="TreeGrafter"/>
</dbReference>
<reference evidence="3" key="1">
    <citation type="submission" date="2016-10" db="EMBL/GenBank/DDBJ databases">
        <authorList>
            <person name="Varghese N."/>
            <person name="Submissions S."/>
        </authorList>
    </citation>
    <scope>NUCLEOTIDE SEQUENCE [LARGE SCALE GENOMIC DNA]</scope>
    <source>
        <strain evidence="3">DSM 22619</strain>
    </source>
</reference>
<dbReference type="InterPro" id="IPR039422">
    <property type="entry name" value="MarR/SlyA-like"/>
</dbReference>
<dbReference type="PANTHER" id="PTHR33164:SF99">
    <property type="entry name" value="MARR FAMILY REGULATORY PROTEIN"/>
    <property type="match status" value="1"/>
</dbReference>
<dbReference type="PROSITE" id="PS50995">
    <property type="entry name" value="HTH_MARR_2"/>
    <property type="match status" value="1"/>
</dbReference>
<dbReference type="STRING" id="604330.SAMN04489857_1081"/>
<protein>
    <submittedName>
        <fullName evidence="2">DNA-binding transcriptional regulator, MarR family</fullName>
    </submittedName>
</protein>
<evidence type="ECO:0000313" key="3">
    <source>
        <dbReference type="Proteomes" id="UP000198528"/>
    </source>
</evidence>
<dbReference type="GO" id="GO:0003677">
    <property type="term" value="F:DNA binding"/>
    <property type="evidence" value="ECO:0007669"/>
    <property type="project" value="UniProtKB-KW"/>
</dbReference>
<dbReference type="InterPro" id="IPR036388">
    <property type="entry name" value="WH-like_DNA-bd_sf"/>
</dbReference>
<keyword evidence="2" id="KW-0238">DNA-binding</keyword>
<dbReference type="Proteomes" id="UP000198528">
    <property type="component" value="Unassembled WGS sequence"/>
</dbReference>
<evidence type="ECO:0000313" key="2">
    <source>
        <dbReference type="EMBL" id="SDC46203.1"/>
    </source>
</evidence>
<dbReference type="GO" id="GO:0003700">
    <property type="term" value="F:DNA-binding transcription factor activity"/>
    <property type="evidence" value="ECO:0007669"/>
    <property type="project" value="InterPro"/>
</dbReference>
<gene>
    <name evidence="2" type="ORF">SAMN04487824_11620</name>
</gene>
<sequence>MDAREYLSIRKAYNLVRQHADKPERLSFSEFSILCRLANCEGGMRTSDIADYQHVLRPTMTHRTKHLASMGLIEREQGSDDKRNIFCTISCKGLTVADRLCEATRSAIRPQEPLSRTTASRIRAYVDAMGSLNCDASELILLGIYVLDGNAHTISALVDALGLLQPTVSMSVAALEGDGYVQRIGDSRHGFHVGLTEKGGAAARELASRIGELVVRRRRRLKSE</sequence>
<dbReference type="PANTHER" id="PTHR33164">
    <property type="entry name" value="TRANSCRIPTIONAL REGULATOR, MARR FAMILY"/>
    <property type="match status" value="1"/>
</dbReference>
<proteinExistence type="predicted"/>
<dbReference type="SUPFAM" id="SSF46785">
    <property type="entry name" value="Winged helix' DNA-binding domain"/>
    <property type="match status" value="2"/>
</dbReference>
<dbReference type="Gene3D" id="1.10.10.10">
    <property type="entry name" value="Winged helix-like DNA-binding domain superfamily/Winged helix DNA-binding domain"/>
    <property type="match status" value="2"/>
</dbReference>
<name>A0A1G6LSI1_9ACTN</name>
<dbReference type="InterPro" id="IPR000835">
    <property type="entry name" value="HTH_MarR-typ"/>
</dbReference>